<name>A0A5C5V350_9BACT</name>
<organism evidence="7 8">
    <name type="scientific">Posidoniimonas corsicana</name>
    <dbReference type="NCBI Taxonomy" id="1938618"/>
    <lineage>
        <taxon>Bacteria</taxon>
        <taxon>Pseudomonadati</taxon>
        <taxon>Planctomycetota</taxon>
        <taxon>Planctomycetia</taxon>
        <taxon>Pirellulales</taxon>
        <taxon>Lacipirellulaceae</taxon>
        <taxon>Posidoniimonas</taxon>
    </lineage>
</organism>
<keyword evidence="4 6" id="KW-1133">Transmembrane helix</keyword>
<evidence type="ECO:0000256" key="4">
    <source>
        <dbReference type="ARBA" id="ARBA00022989"/>
    </source>
</evidence>
<dbReference type="PRINTS" id="PR00813">
    <property type="entry name" value="BCTERIALGSPG"/>
</dbReference>
<dbReference type="EMBL" id="SIHJ01000003">
    <property type="protein sequence ID" value="TWT32373.1"/>
    <property type="molecule type" value="Genomic_DNA"/>
</dbReference>
<dbReference type="NCBIfam" id="TIGR02532">
    <property type="entry name" value="IV_pilin_GFxxxE"/>
    <property type="match status" value="1"/>
</dbReference>
<gene>
    <name evidence="7" type="primary">xcpT_19</name>
    <name evidence="7" type="ORF">KOR34_41360</name>
</gene>
<dbReference type="Pfam" id="PF07963">
    <property type="entry name" value="N_methyl"/>
    <property type="match status" value="1"/>
</dbReference>
<dbReference type="OrthoDB" id="214451at2"/>
<dbReference type="GO" id="GO:0015627">
    <property type="term" value="C:type II protein secretion system complex"/>
    <property type="evidence" value="ECO:0007669"/>
    <property type="project" value="InterPro"/>
</dbReference>
<evidence type="ECO:0000256" key="5">
    <source>
        <dbReference type="ARBA" id="ARBA00023136"/>
    </source>
</evidence>
<feature type="transmembrane region" description="Helical" evidence="6">
    <location>
        <begin position="12"/>
        <end position="32"/>
    </location>
</feature>
<evidence type="ECO:0000256" key="3">
    <source>
        <dbReference type="ARBA" id="ARBA00022692"/>
    </source>
</evidence>
<evidence type="ECO:0000313" key="8">
    <source>
        <dbReference type="Proteomes" id="UP000316714"/>
    </source>
</evidence>
<protein>
    <submittedName>
        <fullName evidence="7">Type II secretion system protein G</fullName>
    </submittedName>
</protein>
<dbReference type="InterPro" id="IPR000983">
    <property type="entry name" value="Bac_GSPG_pilin"/>
</dbReference>
<evidence type="ECO:0000256" key="1">
    <source>
        <dbReference type="ARBA" id="ARBA00004167"/>
    </source>
</evidence>
<keyword evidence="5 6" id="KW-0472">Membrane</keyword>
<accession>A0A5C5V350</accession>
<dbReference type="GO" id="GO:0016020">
    <property type="term" value="C:membrane"/>
    <property type="evidence" value="ECO:0007669"/>
    <property type="project" value="UniProtKB-SubCell"/>
</dbReference>
<evidence type="ECO:0000256" key="6">
    <source>
        <dbReference type="SAM" id="Phobius"/>
    </source>
</evidence>
<dbReference type="PANTHER" id="PTHR30093">
    <property type="entry name" value="GENERAL SECRETION PATHWAY PROTEIN G"/>
    <property type="match status" value="1"/>
</dbReference>
<keyword evidence="2" id="KW-0488">Methylation</keyword>
<sequence length="138" mass="14596">MMNRNTNRRTAFTLVELVIVVLILGILAAVAAPRMFDTAGEARSNATRHSLMVIRDAIQLYRAQNNALPGDGGTEADLKSDLAEMLSGPFPEAAVGNTGDSVRIQTSGAALTASGTESWAYDNSTGDFIVNHATGADW</sequence>
<dbReference type="InterPro" id="IPR045584">
    <property type="entry name" value="Pilin-like"/>
</dbReference>
<evidence type="ECO:0000256" key="2">
    <source>
        <dbReference type="ARBA" id="ARBA00022481"/>
    </source>
</evidence>
<dbReference type="AlphaFoldDB" id="A0A5C5V350"/>
<dbReference type="InterPro" id="IPR012902">
    <property type="entry name" value="N_methyl_site"/>
</dbReference>
<comment type="subcellular location">
    <subcellularLocation>
        <location evidence="1">Membrane</location>
        <topology evidence="1">Single-pass membrane protein</topology>
    </subcellularLocation>
</comment>
<dbReference type="Gene3D" id="3.30.700.10">
    <property type="entry name" value="Glycoprotein, Type 4 Pilin"/>
    <property type="match status" value="1"/>
</dbReference>
<evidence type="ECO:0000313" key="7">
    <source>
        <dbReference type="EMBL" id="TWT32373.1"/>
    </source>
</evidence>
<dbReference type="Proteomes" id="UP000316714">
    <property type="component" value="Unassembled WGS sequence"/>
</dbReference>
<comment type="caution">
    <text evidence="7">The sequence shown here is derived from an EMBL/GenBank/DDBJ whole genome shotgun (WGS) entry which is preliminary data.</text>
</comment>
<dbReference type="GO" id="GO:0015628">
    <property type="term" value="P:protein secretion by the type II secretion system"/>
    <property type="evidence" value="ECO:0007669"/>
    <property type="project" value="InterPro"/>
</dbReference>
<reference evidence="7 8" key="1">
    <citation type="submission" date="2019-02" db="EMBL/GenBank/DDBJ databases">
        <title>Deep-cultivation of Planctomycetes and their phenomic and genomic characterization uncovers novel biology.</title>
        <authorList>
            <person name="Wiegand S."/>
            <person name="Jogler M."/>
            <person name="Boedeker C."/>
            <person name="Pinto D."/>
            <person name="Vollmers J."/>
            <person name="Rivas-Marin E."/>
            <person name="Kohn T."/>
            <person name="Peeters S.H."/>
            <person name="Heuer A."/>
            <person name="Rast P."/>
            <person name="Oberbeckmann S."/>
            <person name="Bunk B."/>
            <person name="Jeske O."/>
            <person name="Meyerdierks A."/>
            <person name="Storesund J.E."/>
            <person name="Kallscheuer N."/>
            <person name="Luecker S."/>
            <person name="Lage O.M."/>
            <person name="Pohl T."/>
            <person name="Merkel B.J."/>
            <person name="Hornburger P."/>
            <person name="Mueller R.-W."/>
            <person name="Bruemmer F."/>
            <person name="Labrenz M."/>
            <person name="Spormann A.M."/>
            <person name="Op Den Camp H."/>
            <person name="Overmann J."/>
            <person name="Amann R."/>
            <person name="Jetten M.S.M."/>
            <person name="Mascher T."/>
            <person name="Medema M.H."/>
            <person name="Devos D.P."/>
            <person name="Kaster A.-K."/>
            <person name="Ovreas L."/>
            <person name="Rohde M."/>
            <person name="Galperin M.Y."/>
            <person name="Jogler C."/>
        </authorList>
    </citation>
    <scope>NUCLEOTIDE SEQUENCE [LARGE SCALE GENOMIC DNA]</scope>
    <source>
        <strain evidence="7 8">KOR34</strain>
    </source>
</reference>
<keyword evidence="3 6" id="KW-0812">Transmembrane</keyword>
<proteinExistence type="predicted"/>
<dbReference type="PANTHER" id="PTHR30093:SF44">
    <property type="entry name" value="TYPE II SECRETION SYSTEM CORE PROTEIN G"/>
    <property type="match status" value="1"/>
</dbReference>
<dbReference type="SUPFAM" id="SSF54523">
    <property type="entry name" value="Pili subunits"/>
    <property type="match status" value="1"/>
</dbReference>
<keyword evidence="8" id="KW-1185">Reference proteome</keyword>